<protein>
    <recommendedName>
        <fullName evidence="1">YqzN/YkzM domain-containing protein</fullName>
    </recommendedName>
</protein>
<dbReference type="AlphaFoldDB" id="A0AB35Y5E6"/>
<sequence>MATKKKADSVDQAEPTFSKEQLVKSATLGLPRDAVAAILKDGQQYTREQAIQLVTEFLERKV</sequence>
<accession>A0AB35Y5E6</accession>
<name>A0AB35Y5E6_9FIRM</name>
<evidence type="ECO:0000313" key="3">
    <source>
        <dbReference type="Proteomes" id="UP001373196"/>
    </source>
</evidence>
<evidence type="ECO:0000313" key="2">
    <source>
        <dbReference type="EMBL" id="MEJ5195807.1"/>
    </source>
</evidence>
<dbReference type="EMBL" id="JBBFGL010000005">
    <property type="protein sequence ID" value="MEJ5195807.1"/>
    <property type="molecule type" value="Genomic_DNA"/>
</dbReference>
<dbReference type="Pfam" id="PF26160">
    <property type="entry name" value="YqzN_YkzM"/>
    <property type="match status" value="1"/>
</dbReference>
<comment type="caution">
    <text evidence="2">The sequence shown here is derived from an EMBL/GenBank/DDBJ whole genome shotgun (WGS) entry which is preliminary data.</text>
</comment>
<organism evidence="2 3">
    <name type="scientific">Faecalibacterium wellingii</name>
    <dbReference type="NCBI Taxonomy" id="2929491"/>
    <lineage>
        <taxon>Bacteria</taxon>
        <taxon>Bacillati</taxon>
        <taxon>Bacillota</taxon>
        <taxon>Clostridia</taxon>
        <taxon>Eubacteriales</taxon>
        <taxon>Oscillospiraceae</taxon>
        <taxon>Faecalibacterium</taxon>
    </lineage>
</organism>
<dbReference type="Proteomes" id="UP001373196">
    <property type="component" value="Unassembled WGS sequence"/>
</dbReference>
<proteinExistence type="predicted"/>
<feature type="domain" description="YqzN/YkzM" evidence="1">
    <location>
        <begin position="14"/>
        <end position="61"/>
    </location>
</feature>
<dbReference type="RefSeq" id="WP_298014332.1">
    <property type="nucleotide sequence ID" value="NZ_JBBFGL010000005.1"/>
</dbReference>
<dbReference type="InterPro" id="IPR058869">
    <property type="entry name" value="YqzN_YkzM"/>
</dbReference>
<reference evidence="2" key="1">
    <citation type="submission" date="2024-03" db="EMBL/GenBank/DDBJ databases">
        <authorList>
            <person name="Plomp N."/>
            <person name="Harmsen H.J."/>
        </authorList>
    </citation>
    <scope>NUCLEOTIDE SEQUENCE</scope>
    <source>
        <strain evidence="2">HTF-128</strain>
    </source>
</reference>
<gene>
    <name evidence="2" type="ORF">WF834_06375</name>
</gene>
<evidence type="ECO:0000259" key="1">
    <source>
        <dbReference type="Pfam" id="PF26160"/>
    </source>
</evidence>